<organism evidence="9 10">
    <name type="scientific">Natranaerovirga pectinivora</name>
    <dbReference type="NCBI Taxonomy" id="682400"/>
    <lineage>
        <taxon>Bacteria</taxon>
        <taxon>Bacillati</taxon>
        <taxon>Bacillota</taxon>
        <taxon>Clostridia</taxon>
        <taxon>Lachnospirales</taxon>
        <taxon>Natranaerovirgaceae</taxon>
        <taxon>Natranaerovirga</taxon>
    </lineage>
</organism>
<evidence type="ECO:0000256" key="1">
    <source>
        <dbReference type="ARBA" id="ARBA00005915"/>
    </source>
</evidence>
<dbReference type="Pfam" id="PF01368">
    <property type="entry name" value="DHH"/>
    <property type="match status" value="1"/>
</dbReference>
<keyword evidence="4" id="KW-0378">Hydrolase</keyword>
<dbReference type="SUPFAM" id="SSF64182">
    <property type="entry name" value="DHH phosphoesterases"/>
    <property type="match status" value="1"/>
</dbReference>
<dbReference type="AlphaFoldDB" id="A0A4R3MSU7"/>
<evidence type="ECO:0000259" key="6">
    <source>
        <dbReference type="Pfam" id="PF01368"/>
    </source>
</evidence>
<keyword evidence="5 9" id="KW-0269">Exonuclease</keyword>
<dbReference type="InterPro" id="IPR003156">
    <property type="entry name" value="DHHA1_dom"/>
</dbReference>
<dbReference type="Gene3D" id="3.90.1640.30">
    <property type="match status" value="1"/>
</dbReference>
<feature type="domain" description="DHHA1" evidence="7">
    <location>
        <begin position="353"/>
        <end position="446"/>
    </location>
</feature>
<dbReference type="PANTHER" id="PTHR30255">
    <property type="entry name" value="SINGLE-STRANDED-DNA-SPECIFIC EXONUCLEASE RECJ"/>
    <property type="match status" value="1"/>
</dbReference>
<evidence type="ECO:0000256" key="4">
    <source>
        <dbReference type="ARBA" id="ARBA00022801"/>
    </source>
</evidence>
<keyword evidence="3" id="KW-0540">Nuclease</keyword>
<dbReference type="OrthoDB" id="9809852at2"/>
<dbReference type="Pfam" id="PF02272">
    <property type="entry name" value="DHHA1"/>
    <property type="match status" value="1"/>
</dbReference>
<evidence type="ECO:0000259" key="7">
    <source>
        <dbReference type="Pfam" id="PF02272"/>
    </source>
</evidence>
<dbReference type="GO" id="GO:0008409">
    <property type="term" value="F:5'-3' exonuclease activity"/>
    <property type="evidence" value="ECO:0007669"/>
    <property type="project" value="InterPro"/>
</dbReference>
<dbReference type="InterPro" id="IPR038763">
    <property type="entry name" value="DHH_sf"/>
</dbReference>
<reference evidence="9 10" key="1">
    <citation type="submission" date="2019-03" db="EMBL/GenBank/DDBJ databases">
        <title>Genomic Encyclopedia of Type Strains, Phase IV (KMG-IV): sequencing the most valuable type-strain genomes for metagenomic binning, comparative biology and taxonomic classification.</title>
        <authorList>
            <person name="Goeker M."/>
        </authorList>
    </citation>
    <scope>NUCLEOTIDE SEQUENCE [LARGE SCALE GENOMIC DNA]</scope>
    <source>
        <strain evidence="9 10">DSM 24629</strain>
    </source>
</reference>
<protein>
    <recommendedName>
        <fullName evidence="2">Single-stranded-DNA-specific exonuclease RecJ</fullName>
    </recommendedName>
</protein>
<evidence type="ECO:0000259" key="8">
    <source>
        <dbReference type="Pfam" id="PF17768"/>
    </source>
</evidence>
<dbReference type="GO" id="GO:0006310">
    <property type="term" value="P:DNA recombination"/>
    <property type="evidence" value="ECO:0007669"/>
    <property type="project" value="InterPro"/>
</dbReference>
<accession>A0A4R3MSU7</accession>
<evidence type="ECO:0000313" key="9">
    <source>
        <dbReference type="EMBL" id="TCT16780.1"/>
    </source>
</evidence>
<dbReference type="InterPro" id="IPR041122">
    <property type="entry name" value="RecJ_OB"/>
</dbReference>
<dbReference type="InterPro" id="IPR051673">
    <property type="entry name" value="SSDNA_exonuclease_RecJ"/>
</dbReference>
<evidence type="ECO:0000256" key="5">
    <source>
        <dbReference type="ARBA" id="ARBA00022839"/>
    </source>
</evidence>
<dbReference type="RefSeq" id="WP_132249113.1">
    <property type="nucleotide sequence ID" value="NZ_SMAL01000001.1"/>
</dbReference>
<evidence type="ECO:0000313" key="10">
    <source>
        <dbReference type="Proteomes" id="UP000294902"/>
    </source>
</evidence>
<dbReference type="EMBL" id="SMAL01000001">
    <property type="protein sequence ID" value="TCT16780.1"/>
    <property type="molecule type" value="Genomic_DNA"/>
</dbReference>
<comment type="caution">
    <text evidence="9">The sequence shown here is derived from an EMBL/GenBank/DDBJ whole genome shotgun (WGS) entry which is preliminary data.</text>
</comment>
<gene>
    <name evidence="9" type="ORF">EDC18_10175</name>
</gene>
<dbReference type="InterPro" id="IPR001667">
    <property type="entry name" value="DDH_dom"/>
</dbReference>
<dbReference type="GO" id="GO:0003676">
    <property type="term" value="F:nucleic acid binding"/>
    <property type="evidence" value="ECO:0007669"/>
    <property type="project" value="InterPro"/>
</dbReference>
<comment type="similarity">
    <text evidence="1">Belongs to the RecJ family.</text>
</comment>
<sequence>MVPKKTIWEFKQTDSPIEKIMQFAKVPKPIATILANRGIDDKDKLNLFLNPSKEQFHNPFLLKDMDKAVNRILQGIDLNEKICIYGDYDVDGITSTSTLYLFLKKELGANVIYYIPNRLEEGYGINTGALKAIKEMGVDLVITVDTGITAIGECSYGREIGLDMIITDHHECQEGIPEAIAVVNPKRKDCNYPFKMLAGVGVVFKLIHALSIEASNISMDTIWKYLDIVAIGTVADIVPLVDENRIITFNAFKTIPSTWNIGLKSLLAISEYKPENKMTAGFIGFRLAPRLNAGGRIGDAKRGVELFITEDYNHALEIAEELNKENRLRQELEEKIFNEAVKIIEEEHDVENEKILVVASSHWHHGVIGIVSSRITEKYYRPSIILCIEEGIASGSARSVEGFSIFDALSSTKHLMNKFGGHDMAAGMSLDEDKIPLLRQNLNEYALKEMTEDTLIPKLKADMAIGIEEVTLSLVEKIEALEPYGLGNPEPLFVVKGVTHTIKAIGKDSTHLRIDVKEKDKRINGIGFNMANFCDYFEEGSHLEILCALSINEWNGLKSSQMMIKDIRHPEKLVMGLKNNISDYNKTKKTGDNELKDLLIKYGLINVSRGEFELIYKKLNYFYKIDKKSITIFNLINKYEDDEFIKVLIVLDVFIELGIVTLKLDLPYITFDLIKNKKVELENSILYNLIREA</sequence>
<dbReference type="GO" id="GO:0006281">
    <property type="term" value="P:DNA repair"/>
    <property type="evidence" value="ECO:0007669"/>
    <property type="project" value="InterPro"/>
</dbReference>
<dbReference type="Pfam" id="PF17768">
    <property type="entry name" value="RecJ_OB"/>
    <property type="match status" value="1"/>
</dbReference>
<dbReference type="InterPro" id="IPR004610">
    <property type="entry name" value="RecJ"/>
</dbReference>
<name>A0A4R3MSU7_9FIRM</name>
<evidence type="ECO:0000256" key="3">
    <source>
        <dbReference type="ARBA" id="ARBA00022722"/>
    </source>
</evidence>
<evidence type="ECO:0000256" key="2">
    <source>
        <dbReference type="ARBA" id="ARBA00019841"/>
    </source>
</evidence>
<keyword evidence="10" id="KW-1185">Reference proteome</keyword>
<dbReference type="Gene3D" id="3.10.310.30">
    <property type="match status" value="1"/>
</dbReference>
<feature type="domain" description="RecJ OB" evidence="8">
    <location>
        <begin position="462"/>
        <end position="566"/>
    </location>
</feature>
<proteinExistence type="inferred from homology"/>
<feature type="domain" description="DDH" evidence="6">
    <location>
        <begin position="81"/>
        <end position="233"/>
    </location>
</feature>
<dbReference type="NCBIfam" id="TIGR00644">
    <property type="entry name" value="recJ"/>
    <property type="match status" value="1"/>
</dbReference>
<dbReference type="Proteomes" id="UP000294902">
    <property type="component" value="Unassembled WGS sequence"/>
</dbReference>
<dbReference type="PANTHER" id="PTHR30255:SF2">
    <property type="entry name" value="SINGLE-STRANDED-DNA-SPECIFIC EXONUCLEASE RECJ"/>
    <property type="match status" value="1"/>
</dbReference>